<comment type="caution">
    <text evidence="7">The sequence shown here is derived from an EMBL/GenBank/DDBJ whole genome shotgun (WGS) entry which is preliminary data.</text>
</comment>
<proteinExistence type="inferred from homology"/>
<dbReference type="EMBL" id="VCDI01000002">
    <property type="protein sequence ID" value="TLU72926.1"/>
    <property type="molecule type" value="Genomic_DNA"/>
</dbReference>
<accession>A0A5R9JC17</accession>
<dbReference type="RefSeq" id="WP_138325000.1">
    <property type="nucleotide sequence ID" value="NZ_VCDI01000002.1"/>
</dbReference>
<evidence type="ECO:0000256" key="5">
    <source>
        <dbReference type="SAM" id="Phobius"/>
    </source>
</evidence>
<reference evidence="7 8" key="1">
    <citation type="submission" date="2019-05" db="EMBL/GenBank/DDBJ databases">
        <authorList>
            <person name="Pankratov T."/>
            <person name="Grouzdev D."/>
        </authorList>
    </citation>
    <scope>NUCLEOTIDE SEQUENCE [LARGE SCALE GENOMIC DNA]</scope>
    <source>
        <strain evidence="7 8">KEBCLARHB70R</strain>
    </source>
</reference>
<evidence type="ECO:0000256" key="4">
    <source>
        <dbReference type="ARBA" id="ARBA00032089"/>
    </source>
</evidence>
<evidence type="ECO:0000256" key="1">
    <source>
        <dbReference type="ARBA" id="ARBA00009369"/>
    </source>
</evidence>
<evidence type="ECO:0000256" key="2">
    <source>
        <dbReference type="ARBA" id="ARBA00013855"/>
    </source>
</evidence>
<name>A0A5R9JC17_9PROT</name>
<dbReference type="Pfam" id="PF04085">
    <property type="entry name" value="MreC"/>
    <property type="match status" value="1"/>
</dbReference>
<comment type="similarity">
    <text evidence="1">Belongs to the MreC family.</text>
</comment>
<dbReference type="PANTHER" id="PTHR34138">
    <property type="entry name" value="CELL SHAPE-DETERMINING PROTEIN MREC"/>
    <property type="match status" value="1"/>
</dbReference>
<dbReference type="Gene3D" id="2.40.10.350">
    <property type="entry name" value="Rod shape-determining protein MreC, domain 2"/>
    <property type="match status" value="1"/>
</dbReference>
<sequence>MIRLSIQTRQALSRTTLPALVVISIALMLLGQADRRLADQARASVSDALAPAYAMLRTPVVGLRSGLDEGLGLFDLARENHRLRADNQRLLQWRAVALAALAENAALKANLHWLPDPAAHVVVARAVAETGGLYARAFLVNAGSRQGLHKGEVVMDAQGLVGRITETGPGSARVLLVTDLASRVPVMLEASHASAMLAGTNRQTPRLLYYPDDVHPEEGERVLTSSEAGAFPAGLPVGIVHYRGPGDPVVLPAADLARLDLVRIIDFGLAGIVPPDAPGHVAPGHLASRPVLPRATGMPSKPAAGLLPVGPGAGIGQGAASGSAGQPVAIGRG</sequence>
<protein>
    <recommendedName>
        <fullName evidence="2">Cell shape-determining protein MreC</fullName>
    </recommendedName>
    <alternativeName>
        <fullName evidence="4">Cell shape protein MreC</fullName>
    </alternativeName>
</protein>
<keyword evidence="5" id="KW-0472">Membrane</keyword>
<evidence type="ECO:0000259" key="6">
    <source>
        <dbReference type="Pfam" id="PF04085"/>
    </source>
</evidence>
<feature type="transmembrane region" description="Helical" evidence="5">
    <location>
        <begin position="12"/>
        <end position="31"/>
    </location>
</feature>
<dbReference type="InterPro" id="IPR055342">
    <property type="entry name" value="MreC_beta-barrel_core"/>
</dbReference>
<keyword evidence="3" id="KW-0133">Cell shape</keyword>
<dbReference type="InterPro" id="IPR042175">
    <property type="entry name" value="Cell/Rod_MreC_2"/>
</dbReference>
<dbReference type="GO" id="GO:0008360">
    <property type="term" value="P:regulation of cell shape"/>
    <property type="evidence" value="ECO:0007669"/>
    <property type="project" value="UniProtKB-KW"/>
</dbReference>
<dbReference type="InterPro" id="IPR042177">
    <property type="entry name" value="Cell/Rod_1"/>
</dbReference>
<keyword evidence="8" id="KW-1185">Reference proteome</keyword>
<dbReference type="GO" id="GO:0005886">
    <property type="term" value="C:plasma membrane"/>
    <property type="evidence" value="ECO:0007669"/>
    <property type="project" value="TreeGrafter"/>
</dbReference>
<dbReference type="InterPro" id="IPR007221">
    <property type="entry name" value="MreC"/>
</dbReference>
<keyword evidence="5" id="KW-1133">Transmembrane helix</keyword>
<evidence type="ECO:0000313" key="8">
    <source>
        <dbReference type="Proteomes" id="UP000305654"/>
    </source>
</evidence>
<organism evidence="7 8">
    <name type="scientific">Lichenicoccus roseus</name>
    <dbReference type="NCBI Taxonomy" id="2683649"/>
    <lineage>
        <taxon>Bacteria</taxon>
        <taxon>Pseudomonadati</taxon>
        <taxon>Pseudomonadota</taxon>
        <taxon>Alphaproteobacteria</taxon>
        <taxon>Acetobacterales</taxon>
        <taxon>Acetobacteraceae</taxon>
        <taxon>Lichenicoccus</taxon>
    </lineage>
</organism>
<keyword evidence="5" id="KW-0812">Transmembrane</keyword>
<evidence type="ECO:0000256" key="3">
    <source>
        <dbReference type="ARBA" id="ARBA00022960"/>
    </source>
</evidence>
<dbReference type="Gene3D" id="2.40.10.340">
    <property type="entry name" value="Rod shape-determining protein MreC, domain 1"/>
    <property type="match status" value="1"/>
</dbReference>
<dbReference type="OrthoDB" id="8478127at2"/>
<evidence type="ECO:0000313" key="7">
    <source>
        <dbReference type="EMBL" id="TLU72926.1"/>
    </source>
</evidence>
<feature type="domain" description="Rod shape-determining protein MreC beta-barrel core" evidence="6">
    <location>
        <begin position="133"/>
        <end position="265"/>
    </location>
</feature>
<dbReference type="NCBIfam" id="NF010512">
    <property type="entry name" value="PRK13922.12-1"/>
    <property type="match status" value="1"/>
</dbReference>
<dbReference type="PANTHER" id="PTHR34138:SF1">
    <property type="entry name" value="CELL SHAPE-DETERMINING PROTEIN MREC"/>
    <property type="match status" value="1"/>
</dbReference>
<dbReference type="AlphaFoldDB" id="A0A5R9JC17"/>
<dbReference type="Proteomes" id="UP000305654">
    <property type="component" value="Unassembled WGS sequence"/>
</dbReference>
<gene>
    <name evidence="7" type="primary">mreC</name>
    <name evidence="7" type="ORF">FE263_05585</name>
</gene>